<protein>
    <submittedName>
        <fullName evidence="3">Serine hydrolase</fullName>
    </submittedName>
</protein>
<evidence type="ECO:0000313" key="3">
    <source>
        <dbReference type="EMBL" id="TMN77116.1"/>
    </source>
</evidence>
<dbReference type="InterPro" id="IPR051478">
    <property type="entry name" value="Beta-lactamase-like_AB/R"/>
</dbReference>
<feature type="domain" description="Beta-lactamase-related" evidence="2">
    <location>
        <begin position="172"/>
        <end position="480"/>
    </location>
</feature>
<dbReference type="Proteomes" id="UP000305423">
    <property type="component" value="Unassembled WGS sequence"/>
</dbReference>
<dbReference type="PANTHER" id="PTHR22935">
    <property type="entry name" value="PENICILLIN-BINDING PROTEIN"/>
    <property type="match status" value="1"/>
</dbReference>
<dbReference type="PANTHER" id="PTHR22935:SF95">
    <property type="entry name" value="BETA-LACTAMASE-LIKE 1-RELATED"/>
    <property type="match status" value="1"/>
</dbReference>
<proteinExistence type="inferred from homology"/>
<dbReference type="AlphaFoldDB" id="A0AAQ2EUU6"/>
<evidence type="ECO:0000313" key="4">
    <source>
        <dbReference type="Proteomes" id="UP000305423"/>
    </source>
</evidence>
<evidence type="ECO:0000259" key="2">
    <source>
        <dbReference type="Pfam" id="PF00144"/>
    </source>
</evidence>
<gene>
    <name evidence="3" type="ORF">CWB74_10965</name>
</gene>
<dbReference type="RefSeq" id="WP_045964183.1">
    <property type="nucleotide sequence ID" value="NZ_JXXW01000032.1"/>
</dbReference>
<reference evidence="3 4" key="1">
    <citation type="submission" date="2017-12" db="EMBL/GenBank/DDBJ databases">
        <authorList>
            <person name="Paulsen S."/>
            <person name="Gram L.K."/>
        </authorList>
    </citation>
    <scope>NUCLEOTIDE SEQUENCE [LARGE SCALE GENOMIC DNA]</scope>
    <source>
        <strain evidence="3 4">S1607</strain>
    </source>
</reference>
<dbReference type="EMBL" id="PNEL01000026">
    <property type="protein sequence ID" value="TMN77116.1"/>
    <property type="molecule type" value="Genomic_DNA"/>
</dbReference>
<dbReference type="SUPFAM" id="SSF56601">
    <property type="entry name" value="beta-lactamase/transpeptidase-like"/>
    <property type="match status" value="1"/>
</dbReference>
<reference evidence="4" key="2">
    <citation type="submission" date="2019-06" db="EMBL/GenBank/DDBJ databases">
        <title>Co-occurence of chitin degradation, pigmentation and bioactivity in marine Pseudoalteromonas.</title>
        <authorList>
            <person name="Sonnenschein E.C."/>
            <person name="Bech P.K."/>
        </authorList>
    </citation>
    <scope>NUCLEOTIDE SEQUENCE [LARGE SCALE GENOMIC DNA]</scope>
    <source>
        <strain evidence="4">S1607</strain>
    </source>
</reference>
<organism evidence="3 4">
    <name type="scientific">Pseudoalteromonas piscicida</name>
    <dbReference type="NCBI Taxonomy" id="43662"/>
    <lineage>
        <taxon>Bacteria</taxon>
        <taxon>Pseudomonadati</taxon>
        <taxon>Pseudomonadota</taxon>
        <taxon>Gammaproteobacteria</taxon>
        <taxon>Alteromonadales</taxon>
        <taxon>Pseudoalteromonadaceae</taxon>
        <taxon>Pseudoalteromonas</taxon>
    </lineage>
</organism>
<dbReference type="Gene3D" id="3.40.710.10">
    <property type="entry name" value="DD-peptidase/beta-lactamase superfamily"/>
    <property type="match status" value="1"/>
</dbReference>
<dbReference type="InterPro" id="IPR001466">
    <property type="entry name" value="Beta-lactam-related"/>
</dbReference>
<dbReference type="InterPro" id="IPR011990">
    <property type="entry name" value="TPR-like_helical_dom_sf"/>
</dbReference>
<dbReference type="GO" id="GO:0016787">
    <property type="term" value="F:hydrolase activity"/>
    <property type="evidence" value="ECO:0007669"/>
    <property type="project" value="UniProtKB-KW"/>
</dbReference>
<comment type="caution">
    <text evidence="3">The sequence shown here is derived from an EMBL/GenBank/DDBJ whole genome shotgun (WGS) entry which is preliminary data.</text>
</comment>
<sequence>MTKSGNVLQKINNNYDELSERYNFTILPRSTRWNSVNRLGFSSTYLIRQGRVIEAIEVAELYTEYQPKSWQAYESLAKAFEANEDNLQALKNVKIAVRLVDNEVNKSLLLAYINQGDRVNMQLRSVKSLTLICLMLFLMVLTACNNDSKLDFDAFVEKKLTDFLIEENAQVASIAIVNDKLNYQKQFGEFPDGTKPHHDTVYEIASITKTYTGLLLAKAVVDKKVQLDEDIRVYLQDGDYQNLQHLGKPITLRHLATHRSGLPQDFAYTSADIKSGKAFELFSNYSEAKFFEDLAQYQLTSMPGETFQYSNVGANLTGYILENVYNQPLSTLVAQLITEQSGEEHTRFRLEPSEISKITRGVDRNGKIAPLLSPHSFAEGGLTSTAASIADYMQYLLSTQAEEVLLSRTLLTETSSEHGHAFFWNTYEYHSANPMFYHSGGSIGTSTWLALYPKQKLGIFIATNVSANNTQGKLNDIANAIVEKYEQVGQSK</sequence>
<keyword evidence="3" id="KW-0378">Hydrolase</keyword>
<dbReference type="InterPro" id="IPR012338">
    <property type="entry name" value="Beta-lactam/transpept-like"/>
</dbReference>
<dbReference type="SUPFAM" id="SSF48452">
    <property type="entry name" value="TPR-like"/>
    <property type="match status" value="1"/>
</dbReference>
<comment type="similarity">
    <text evidence="1">Belongs to the beta-lactamase family.</text>
</comment>
<evidence type="ECO:0000256" key="1">
    <source>
        <dbReference type="ARBA" id="ARBA00038473"/>
    </source>
</evidence>
<name>A0AAQ2EUU6_PSEO7</name>
<dbReference type="Pfam" id="PF00144">
    <property type="entry name" value="Beta-lactamase"/>
    <property type="match status" value="1"/>
</dbReference>
<accession>A0AAQ2EUU6</accession>